<evidence type="ECO:0000313" key="2">
    <source>
        <dbReference type="Proteomes" id="UP000188533"/>
    </source>
</evidence>
<dbReference type="EMBL" id="BDGU01000035">
    <property type="protein sequence ID" value="GAW00684.1"/>
    <property type="molecule type" value="Genomic_DNA"/>
</dbReference>
<dbReference type="AlphaFoldDB" id="A0A1Q3E0N7"/>
<name>A0A1Q3E0N7_LENED</name>
<keyword evidence="2" id="KW-1185">Reference proteome</keyword>
<sequence length="175" mass="19109">MSFGIEPFTKDLNLPLLSGQEPEIVTAVLVPLPKDTNAAVFGQRIALWPQRFNSYLLDSNEIVVDPQAVWDAPAESSQFAVTTIVPSGFAPDNRFLSVGPFSDDRYIAIVCSHKKAGESHYAPSTPTFSSKHFNIKGHKALSFTMVNAEDGGDTDYHDTVVGVAVTYTTKDRFLA</sequence>
<gene>
    <name evidence="1" type="ORF">LENED_002228</name>
</gene>
<dbReference type="Proteomes" id="UP000188533">
    <property type="component" value="Unassembled WGS sequence"/>
</dbReference>
<comment type="caution">
    <text evidence="1">The sequence shown here is derived from an EMBL/GenBank/DDBJ whole genome shotgun (WGS) entry which is preliminary data.</text>
</comment>
<accession>A0A1Q3E0N7</accession>
<evidence type="ECO:0000313" key="1">
    <source>
        <dbReference type="EMBL" id="GAW00684.1"/>
    </source>
</evidence>
<reference evidence="1 2" key="1">
    <citation type="submission" date="2016-08" db="EMBL/GenBank/DDBJ databases">
        <authorList>
            <consortium name="Lentinula edodes genome sequencing consortium"/>
            <person name="Sakamoto Y."/>
            <person name="Nakade K."/>
            <person name="Sato S."/>
            <person name="Yoshida Y."/>
            <person name="Miyazaki K."/>
            <person name="Natsume S."/>
            <person name="Konno N."/>
        </authorList>
    </citation>
    <scope>NUCLEOTIDE SEQUENCE [LARGE SCALE GENOMIC DNA]</scope>
    <source>
        <strain evidence="1 2">NBRC 111202</strain>
    </source>
</reference>
<reference evidence="1 2" key="2">
    <citation type="submission" date="2017-02" db="EMBL/GenBank/DDBJ databases">
        <title>A genome survey and senescence transcriptome analysis in Lentinula edodes.</title>
        <authorList>
            <person name="Sakamoto Y."/>
            <person name="Nakade K."/>
            <person name="Sato S."/>
            <person name="Yoshida Y."/>
            <person name="Miyazaki K."/>
            <person name="Natsume S."/>
            <person name="Konno N."/>
        </authorList>
    </citation>
    <scope>NUCLEOTIDE SEQUENCE [LARGE SCALE GENOMIC DNA]</scope>
    <source>
        <strain evidence="1 2">NBRC 111202</strain>
    </source>
</reference>
<proteinExistence type="predicted"/>
<protein>
    <submittedName>
        <fullName evidence="1">Protein</fullName>
    </submittedName>
</protein>
<organism evidence="1 2">
    <name type="scientific">Lentinula edodes</name>
    <name type="common">Shiitake mushroom</name>
    <name type="synonym">Lentinus edodes</name>
    <dbReference type="NCBI Taxonomy" id="5353"/>
    <lineage>
        <taxon>Eukaryota</taxon>
        <taxon>Fungi</taxon>
        <taxon>Dikarya</taxon>
        <taxon>Basidiomycota</taxon>
        <taxon>Agaricomycotina</taxon>
        <taxon>Agaricomycetes</taxon>
        <taxon>Agaricomycetidae</taxon>
        <taxon>Agaricales</taxon>
        <taxon>Marasmiineae</taxon>
        <taxon>Omphalotaceae</taxon>
        <taxon>Lentinula</taxon>
    </lineage>
</organism>
<dbReference type="OrthoDB" id="2909316at2759"/>